<dbReference type="SMART" id="SM00464">
    <property type="entry name" value="LON"/>
    <property type="match status" value="1"/>
</dbReference>
<keyword evidence="2" id="KW-0645">Protease</keyword>
<dbReference type="EMBL" id="AP022569">
    <property type="protein sequence ID" value="BBX47842.1"/>
    <property type="molecule type" value="Genomic_DNA"/>
</dbReference>
<proteinExistence type="predicted"/>
<gene>
    <name evidence="2" type="ORF">MCOO_38570</name>
</gene>
<evidence type="ECO:0000313" key="3">
    <source>
        <dbReference type="Proteomes" id="UP000465866"/>
    </source>
</evidence>
<dbReference type="PANTHER" id="PTHR46732:SF8">
    <property type="entry name" value="ATP-DEPENDENT PROTEASE LA (LON) DOMAIN PROTEIN"/>
    <property type="match status" value="1"/>
</dbReference>
<accession>A0A7I7L2K5</accession>
<dbReference type="InterPro" id="IPR046336">
    <property type="entry name" value="Lon_prtase_N_sf"/>
</dbReference>
<evidence type="ECO:0000313" key="2">
    <source>
        <dbReference type="EMBL" id="BBX47842.1"/>
    </source>
</evidence>
<dbReference type="Gene3D" id="2.30.130.40">
    <property type="entry name" value="LON domain-like"/>
    <property type="match status" value="1"/>
</dbReference>
<reference evidence="2 3" key="1">
    <citation type="journal article" date="2019" name="Emerg. Microbes Infect.">
        <title>Comprehensive subspecies identification of 175 nontuberculous mycobacteria species based on 7547 genomic profiles.</title>
        <authorList>
            <person name="Matsumoto Y."/>
            <person name="Kinjo T."/>
            <person name="Motooka D."/>
            <person name="Nabeya D."/>
            <person name="Jung N."/>
            <person name="Uechi K."/>
            <person name="Horii T."/>
            <person name="Iida T."/>
            <person name="Fujita J."/>
            <person name="Nakamura S."/>
        </authorList>
    </citation>
    <scope>NUCLEOTIDE SEQUENCE [LARGE SCALE GENOMIC DNA]</scope>
    <source>
        <strain evidence="2 3">JCM 12404</strain>
    </source>
</reference>
<protein>
    <submittedName>
        <fullName evidence="2">ATP-dependent protease</fullName>
    </submittedName>
</protein>
<dbReference type="AlphaFoldDB" id="A0A7I7L2K5"/>
<evidence type="ECO:0000259" key="1">
    <source>
        <dbReference type="PROSITE" id="PS51787"/>
    </source>
</evidence>
<keyword evidence="3" id="KW-1185">Reference proteome</keyword>
<name>A0A7I7L2K5_9MYCO</name>
<keyword evidence="2" id="KW-0378">Hydrolase</keyword>
<organism evidence="2 3">
    <name type="scientific">Mycobacterium cookii</name>
    <dbReference type="NCBI Taxonomy" id="1775"/>
    <lineage>
        <taxon>Bacteria</taxon>
        <taxon>Bacillati</taxon>
        <taxon>Actinomycetota</taxon>
        <taxon>Actinomycetes</taxon>
        <taxon>Mycobacteriales</taxon>
        <taxon>Mycobacteriaceae</taxon>
        <taxon>Mycobacterium</taxon>
    </lineage>
</organism>
<dbReference type="InterPro" id="IPR003111">
    <property type="entry name" value="Lon_prtase_N"/>
</dbReference>
<dbReference type="GO" id="GO:0006508">
    <property type="term" value="P:proteolysis"/>
    <property type="evidence" value="ECO:0007669"/>
    <property type="project" value="UniProtKB-KW"/>
</dbReference>
<dbReference type="KEGG" id="mcoo:MCOO_38570"/>
<dbReference type="SUPFAM" id="SSF88697">
    <property type="entry name" value="PUA domain-like"/>
    <property type="match status" value="1"/>
</dbReference>
<dbReference type="PROSITE" id="PS51787">
    <property type="entry name" value="LON_N"/>
    <property type="match status" value="1"/>
</dbReference>
<dbReference type="GO" id="GO:0008233">
    <property type="term" value="F:peptidase activity"/>
    <property type="evidence" value="ECO:0007669"/>
    <property type="project" value="UniProtKB-KW"/>
</dbReference>
<dbReference type="RefSeq" id="WP_179963305.1">
    <property type="nucleotide sequence ID" value="NZ_AP022569.1"/>
</dbReference>
<sequence length="219" mass="23843">MASAADFGTMAMFPLQSALLPGEDLPLQIFEPRYAELVRDCLRDNDPRFGVVLISQGREVGGGDVRCDVGTVAKITECVDIAGSGRYVLRCRTAERIKVCEWLPDDPYPRAVVQVWLDEEGGPVSAARVEALEDRIIGLFERIADARDLPLPSRAEVLGDDIDRIFDPGERLYALASRIPIGPADRYAVLAAPSAAERLTALSEAVESVAAVIEFQLSE</sequence>
<dbReference type="PANTHER" id="PTHR46732">
    <property type="entry name" value="ATP-DEPENDENT PROTEASE LA (LON) DOMAIN PROTEIN"/>
    <property type="match status" value="1"/>
</dbReference>
<dbReference type="InterPro" id="IPR015947">
    <property type="entry name" value="PUA-like_sf"/>
</dbReference>
<feature type="domain" description="Lon N-terminal" evidence="1">
    <location>
        <begin position="9"/>
        <end position="210"/>
    </location>
</feature>
<dbReference type="Proteomes" id="UP000465866">
    <property type="component" value="Chromosome"/>
</dbReference>
<dbReference type="Pfam" id="PF02190">
    <property type="entry name" value="LON_substr_bdg"/>
    <property type="match status" value="1"/>
</dbReference>